<protein>
    <submittedName>
        <fullName evidence="1">Uncharacterized protein</fullName>
    </submittedName>
</protein>
<gene>
    <name evidence="1" type="ORF">M5D96_009632</name>
</gene>
<organism evidence="1 2">
    <name type="scientific">Drosophila gunungcola</name>
    <name type="common">fruit fly</name>
    <dbReference type="NCBI Taxonomy" id="103775"/>
    <lineage>
        <taxon>Eukaryota</taxon>
        <taxon>Metazoa</taxon>
        <taxon>Ecdysozoa</taxon>
        <taxon>Arthropoda</taxon>
        <taxon>Hexapoda</taxon>
        <taxon>Insecta</taxon>
        <taxon>Pterygota</taxon>
        <taxon>Neoptera</taxon>
        <taxon>Endopterygota</taxon>
        <taxon>Diptera</taxon>
        <taxon>Brachycera</taxon>
        <taxon>Muscomorpha</taxon>
        <taxon>Ephydroidea</taxon>
        <taxon>Drosophilidae</taxon>
        <taxon>Drosophila</taxon>
        <taxon>Sophophora</taxon>
    </lineage>
</organism>
<comment type="caution">
    <text evidence="1">The sequence shown here is derived from an EMBL/GenBank/DDBJ whole genome shotgun (WGS) entry which is preliminary data.</text>
</comment>
<reference evidence="1" key="1">
    <citation type="journal article" date="2023" name="Genome Biol. Evol.">
        <title>Long-read-based Genome Assembly of Drosophila gunungcola Reveals Fewer Chemosensory Genes in Flower-breeding Species.</title>
        <authorList>
            <person name="Negi A."/>
            <person name="Liao B.Y."/>
            <person name="Yeh S.D."/>
        </authorList>
    </citation>
    <scope>NUCLEOTIDE SEQUENCE</scope>
    <source>
        <strain evidence="1">Sukarami</strain>
    </source>
</reference>
<proteinExistence type="predicted"/>
<dbReference type="EMBL" id="JAMKOV010000012">
    <property type="protein sequence ID" value="KAI8037480.1"/>
    <property type="molecule type" value="Genomic_DNA"/>
</dbReference>
<evidence type="ECO:0000313" key="2">
    <source>
        <dbReference type="Proteomes" id="UP001059596"/>
    </source>
</evidence>
<keyword evidence="2" id="KW-1185">Reference proteome</keyword>
<evidence type="ECO:0000313" key="1">
    <source>
        <dbReference type="EMBL" id="KAI8037480.1"/>
    </source>
</evidence>
<dbReference type="Proteomes" id="UP001059596">
    <property type="component" value="Unassembled WGS sequence"/>
</dbReference>
<name>A0A9P9YI88_9MUSC</name>
<accession>A0A9P9YI88</accession>
<sequence>MPDYLTTRPLFSGFHVSTRLYGQHLTLFALPLRSRSRLRVRKKDRVPHPPTITHSPKDLARFARCICSFRHEHRHGPRKGQKEPSGTVTLRNQDEKLSIGLAIHPILNSNPIPSRTHSPKPSSTVTTVDVDRECFREAAKPQGLSHSKWGLCA</sequence>
<dbReference type="AlphaFoldDB" id="A0A9P9YI88"/>